<evidence type="ECO:0000313" key="3">
    <source>
        <dbReference type="Proteomes" id="UP000299102"/>
    </source>
</evidence>
<sequence length="191" mass="21037">MKLNKDDRFEVTTQKLPTQLYSNQTRNGAPAQCTGRRAAAAAYEGAGEGGRRVLEKFFNNTARAAARGARVASAPPRRGLSQLETRSADLDLILYSCSLKRLRSPPKKPRDVRSNETSQAAADKNNNSGIDSLRRFRLSCARRRSVVARIVLRRRERTPSRGRSGGLKPSIPPSRPGTSRSQRSSIQSDST</sequence>
<evidence type="ECO:0000313" key="2">
    <source>
        <dbReference type="EMBL" id="GBP10091.1"/>
    </source>
</evidence>
<feature type="region of interest" description="Disordered" evidence="1">
    <location>
        <begin position="151"/>
        <end position="191"/>
    </location>
</feature>
<dbReference type="Proteomes" id="UP000299102">
    <property type="component" value="Unassembled WGS sequence"/>
</dbReference>
<organism evidence="2 3">
    <name type="scientific">Eumeta variegata</name>
    <name type="common">Bagworm moth</name>
    <name type="synonym">Eumeta japonica</name>
    <dbReference type="NCBI Taxonomy" id="151549"/>
    <lineage>
        <taxon>Eukaryota</taxon>
        <taxon>Metazoa</taxon>
        <taxon>Ecdysozoa</taxon>
        <taxon>Arthropoda</taxon>
        <taxon>Hexapoda</taxon>
        <taxon>Insecta</taxon>
        <taxon>Pterygota</taxon>
        <taxon>Neoptera</taxon>
        <taxon>Endopterygota</taxon>
        <taxon>Lepidoptera</taxon>
        <taxon>Glossata</taxon>
        <taxon>Ditrysia</taxon>
        <taxon>Tineoidea</taxon>
        <taxon>Psychidae</taxon>
        <taxon>Oiketicinae</taxon>
        <taxon>Eumeta</taxon>
    </lineage>
</organism>
<feature type="region of interest" description="Disordered" evidence="1">
    <location>
        <begin position="102"/>
        <end position="128"/>
    </location>
</feature>
<reference evidence="2 3" key="1">
    <citation type="journal article" date="2019" name="Commun. Biol.">
        <title>The bagworm genome reveals a unique fibroin gene that provides high tensile strength.</title>
        <authorList>
            <person name="Kono N."/>
            <person name="Nakamura H."/>
            <person name="Ohtoshi R."/>
            <person name="Tomita M."/>
            <person name="Numata K."/>
            <person name="Arakawa K."/>
        </authorList>
    </citation>
    <scope>NUCLEOTIDE SEQUENCE [LARGE SCALE GENOMIC DNA]</scope>
</reference>
<feature type="compositionally biased region" description="Polar residues" evidence="1">
    <location>
        <begin position="115"/>
        <end position="128"/>
    </location>
</feature>
<protein>
    <submittedName>
        <fullName evidence="2">Uncharacterized protein</fullName>
    </submittedName>
</protein>
<evidence type="ECO:0000256" key="1">
    <source>
        <dbReference type="SAM" id="MobiDB-lite"/>
    </source>
</evidence>
<proteinExistence type="predicted"/>
<name>A0A4C1T9W5_EUMVA</name>
<feature type="compositionally biased region" description="Low complexity" evidence="1">
    <location>
        <begin position="179"/>
        <end position="191"/>
    </location>
</feature>
<dbReference type="EMBL" id="BGZK01000039">
    <property type="protein sequence ID" value="GBP10091.1"/>
    <property type="molecule type" value="Genomic_DNA"/>
</dbReference>
<dbReference type="AlphaFoldDB" id="A0A4C1T9W5"/>
<gene>
    <name evidence="2" type="ORF">EVAR_77519_1</name>
</gene>
<comment type="caution">
    <text evidence="2">The sequence shown here is derived from an EMBL/GenBank/DDBJ whole genome shotgun (WGS) entry which is preliminary data.</text>
</comment>
<accession>A0A4C1T9W5</accession>
<keyword evidence="3" id="KW-1185">Reference proteome</keyword>